<accession>A0ABV7DLG9</accession>
<sequence length="360" mass="39501">MTYALQLEAIWKSFGSHVVLKDVSLDLRKGEFMTMLGPSGSGKSTTLNIIAGFYYPDRGNLYLHGKEIAHVAPNRRNIGMVFQDYALFPHMTILDNVAFPLEARGIARRARRDKAAEMLGVVGLAEYVDRSPWQLSGGQRQRVALARALVFNPDIVLLDEPLGALDKKLRTEMQIEILRITRQLGATVISVTHDQEEALIMSDRIALFRKGELAQVGLPRELYAEPNSVFTADFLGESNFLNATLSRGGGQAVLQGDGWRYAVPSDRIGPNVADGPVKVMLRPEQMTRLAGADAAADRAFVRAVIRDAVYLGSGIRVFAVTRDGTEVQITHPVDADARSLERGCEILLGWKSTVGTVLQG</sequence>
<dbReference type="Proteomes" id="UP001595377">
    <property type="component" value="Unassembled WGS sequence"/>
</dbReference>
<dbReference type="PROSITE" id="PS00211">
    <property type="entry name" value="ABC_TRANSPORTER_1"/>
    <property type="match status" value="1"/>
</dbReference>
<dbReference type="PANTHER" id="PTHR42781:SF4">
    <property type="entry name" value="SPERMIDINE_PUTRESCINE IMPORT ATP-BINDING PROTEIN POTA"/>
    <property type="match status" value="1"/>
</dbReference>
<evidence type="ECO:0000313" key="7">
    <source>
        <dbReference type="Proteomes" id="UP001595377"/>
    </source>
</evidence>
<dbReference type="PROSITE" id="PS50893">
    <property type="entry name" value="ABC_TRANSPORTER_2"/>
    <property type="match status" value="1"/>
</dbReference>
<dbReference type="SMART" id="SM00382">
    <property type="entry name" value="AAA"/>
    <property type="match status" value="1"/>
</dbReference>
<reference evidence="7" key="1">
    <citation type="journal article" date="2019" name="Int. J. Syst. Evol. Microbiol.">
        <title>The Global Catalogue of Microorganisms (GCM) 10K type strain sequencing project: providing services to taxonomists for standard genome sequencing and annotation.</title>
        <authorList>
            <consortium name="The Broad Institute Genomics Platform"/>
            <consortium name="The Broad Institute Genome Sequencing Center for Infectious Disease"/>
            <person name="Wu L."/>
            <person name="Ma J."/>
        </authorList>
    </citation>
    <scope>NUCLEOTIDE SEQUENCE [LARGE SCALE GENOMIC DNA]</scope>
    <source>
        <strain evidence="7">KCTC 52677</strain>
    </source>
</reference>
<organism evidence="6 7">
    <name type="scientific">Shinella pollutisoli</name>
    <dbReference type="NCBI Taxonomy" id="2250594"/>
    <lineage>
        <taxon>Bacteria</taxon>
        <taxon>Pseudomonadati</taxon>
        <taxon>Pseudomonadota</taxon>
        <taxon>Alphaproteobacteria</taxon>
        <taxon>Hyphomicrobiales</taxon>
        <taxon>Rhizobiaceae</taxon>
        <taxon>Shinella</taxon>
    </lineage>
</organism>
<evidence type="ECO:0000256" key="3">
    <source>
        <dbReference type="ARBA" id="ARBA00022741"/>
    </source>
</evidence>
<dbReference type="InterPro" id="IPR050093">
    <property type="entry name" value="ABC_SmlMolc_Importer"/>
</dbReference>
<comment type="caution">
    <text evidence="6">The sequence shown here is derived from an EMBL/GenBank/DDBJ whole genome shotgun (WGS) entry which is preliminary data.</text>
</comment>
<protein>
    <submittedName>
        <fullName evidence="6">ABC transporter ATP-binding protein</fullName>
    </submittedName>
</protein>
<evidence type="ECO:0000313" key="6">
    <source>
        <dbReference type="EMBL" id="MFC3075493.1"/>
    </source>
</evidence>
<dbReference type="InterPro" id="IPR027417">
    <property type="entry name" value="P-loop_NTPase"/>
</dbReference>
<dbReference type="SUPFAM" id="SSF50331">
    <property type="entry name" value="MOP-like"/>
    <property type="match status" value="1"/>
</dbReference>
<dbReference type="Pfam" id="PF00005">
    <property type="entry name" value="ABC_tran"/>
    <property type="match status" value="1"/>
</dbReference>
<dbReference type="InterPro" id="IPR003439">
    <property type="entry name" value="ABC_transporter-like_ATP-bd"/>
</dbReference>
<dbReference type="Pfam" id="PF08402">
    <property type="entry name" value="TOBE_2"/>
    <property type="match status" value="1"/>
</dbReference>
<dbReference type="InterPro" id="IPR003593">
    <property type="entry name" value="AAA+_ATPase"/>
</dbReference>
<dbReference type="PANTHER" id="PTHR42781">
    <property type="entry name" value="SPERMIDINE/PUTRESCINE IMPORT ATP-BINDING PROTEIN POTA"/>
    <property type="match status" value="1"/>
</dbReference>
<dbReference type="SUPFAM" id="SSF52540">
    <property type="entry name" value="P-loop containing nucleoside triphosphate hydrolases"/>
    <property type="match status" value="1"/>
</dbReference>
<dbReference type="InterPro" id="IPR008995">
    <property type="entry name" value="Mo/tungstate-bd_C_term_dom"/>
</dbReference>
<feature type="domain" description="ABC transporter" evidence="5">
    <location>
        <begin position="5"/>
        <end position="235"/>
    </location>
</feature>
<dbReference type="InterPro" id="IPR017871">
    <property type="entry name" value="ABC_transporter-like_CS"/>
</dbReference>
<dbReference type="RefSeq" id="WP_257314629.1">
    <property type="nucleotide sequence ID" value="NZ_JANFDG010000007.1"/>
</dbReference>
<proteinExistence type="inferred from homology"/>
<name>A0ABV7DLG9_9HYPH</name>
<evidence type="ECO:0000256" key="1">
    <source>
        <dbReference type="ARBA" id="ARBA00005417"/>
    </source>
</evidence>
<evidence type="ECO:0000259" key="5">
    <source>
        <dbReference type="PROSITE" id="PS50893"/>
    </source>
</evidence>
<keyword evidence="3" id="KW-0547">Nucleotide-binding</keyword>
<keyword evidence="7" id="KW-1185">Reference proteome</keyword>
<evidence type="ECO:0000256" key="4">
    <source>
        <dbReference type="ARBA" id="ARBA00022840"/>
    </source>
</evidence>
<keyword evidence="2" id="KW-0813">Transport</keyword>
<gene>
    <name evidence="6" type="ORF">ACFOHH_20450</name>
</gene>
<dbReference type="Gene3D" id="2.40.50.100">
    <property type="match status" value="1"/>
</dbReference>
<keyword evidence="4 6" id="KW-0067">ATP-binding</keyword>
<comment type="similarity">
    <text evidence="1">Belongs to the ABC transporter superfamily.</text>
</comment>
<dbReference type="InterPro" id="IPR013611">
    <property type="entry name" value="Transp-assoc_OB_typ2"/>
</dbReference>
<dbReference type="Gene3D" id="3.40.50.300">
    <property type="entry name" value="P-loop containing nucleotide triphosphate hydrolases"/>
    <property type="match status" value="1"/>
</dbReference>
<evidence type="ECO:0000256" key="2">
    <source>
        <dbReference type="ARBA" id="ARBA00022448"/>
    </source>
</evidence>
<dbReference type="EMBL" id="JBHRSP010000034">
    <property type="protein sequence ID" value="MFC3075493.1"/>
    <property type="molecule type" value="Genomic_DNA"/>
</dbReference>
<dbReference type="GO" id="GO:0005524">
    <property type="term" value="F:ATP binding"/>
    <property type="evidence" value="ECO:0007669"/>
    <property type="project" value="UniProtKB-KW"/>
</dbReference>